<dbReference type="AlphaFoldDB" id="T1F969"/>
<dbReference type="RefSeq" id="XP_009021034.1">
    <property type="nucleotide sequence ID" value="XM_009022786.1"/>
</dbReference>
<dbReference type="Pfam" id="PF00024">
    <property type="entry name" value="PAN_1"/>
    <property type="match status" value="1"/>
</dbReference>
<dbReference type="CTD" id="20205368"/>
<dbReference type="EMBL" id="AMQM01005231">
    <property type="status" value="NOT_ANNOTATED_CDS"/>
    <property type="molecule type" value="Genomic_DNA"/>
</dbReference>
<dbReference type="PANTHER" id="PTHR45713">
    <property type="entry name" value="FTP DOMAIN-CONTAINING PROTEIN"/>
    <property type="match status" value="1"/>
</dbReference>
<feature type="domain" description="Apple" evidence="2">
    <location>
        <begin position="124"/>
        <end position="212"/>
    </location>
</feature>
<dbReference type="OrthoDB" id="5945446at2759"/>
<feature type="transmembrane region" description="Helical" evidence="1">
    <location>
        <begin position="20"/>
        <end position="46"/>
    </location>
</feature>
<dbReference type="GeneID" id="20205368"/>
<keyword evidence="1" id="KW-0812">Transmembrane</keyword>
<evidence type="ECO:0000259" key="2">
    <source>
        <dbReference type="PROSITE" id="PS50948"/>
    </source>
</evidence>
<proteinExistence type="predicted"/>
<evidence type="ECO:0000313" key="3">
    <source>
        <dbReference type="EMBL" id="ESO00863.1"/>
    </source>
</evidence>
<name>T1F969_HELRO</name>
<reference evidence="4" key="3">
    <citation type="submission" date="2015-06" db="UniProtKB">
        <authorList>
            <consortium name="EnsemblMetazoa"/>
        </authorList>
    </citation>
    <scope>IDENTIFICATION</scope>
</reference>
<accession>T1F969</accession>
<evidence type="ECO:0000256" key="1">
    <source>
        <dbReference type="SAM" id="Phobius"/>
    </source>
</evidence>
<dbReference type="EMBL" id="KB096864">
    <property type="protein sequence ID" value="ESO00863.1"/>
    <property type="molecule type" value="Genomic_DNA"/>
</dbReference>
<dbReference type="InterPro" id="IPR003609">
    <property type="entry name" value="Pan_app"/>
</dbReference>
<organism evidence="4 5">
    <name type="scientific">Helobdella robusta</name>
    <name type="common">Californian leech</name>
    <dbReference type="NCBI Taxonomy" id="6412"/>
    <lineage>
        <taxon>Eukaryota</taxon>
        <taxon>Metazoa</taxon>
        <taxon>Spiralia</taxon>
        <taxon>Lophotrochozoa</taxon>
        <taxon>Annelida</taxon>
        <taxon>Clitellata</taxon>
        <taxon>Hirudinea</taxon>
        <taxon>Rhynchobdellida</taxon>
        <taxon>Glossiphoniidae</taxon>
        <taxon>Helobdella</taxon>
    </lineage>
</organism>
<keyword evidence="5" id="KW-1185">Reference proteome</keyword>
<keyword evidence="1" id="KW-0472">Membrane</keyword>
<dbReference type="Proteomes" id="UP000015101">
    <property type="component" value="Unassembled WGS sequence"/>
</dbReference>
<dbReference type="PANTHER" id="PTHR45713:SF6">
    <property type="entry name" value="F5_8 TYPE C DOMAIN-CONTAINING PROTEIN"/>
    <property type="match status" value="1"/>
</dbReference>
<dbReference type="EnsemblMetazoa" id="HelroT175358">
    <property type="protein sequence ID" value="HelroP175358"/>
    <property type="gene ID" value="HelroG175358"/>
</dbReference>
<sequence length="216" mass="24369">MAWFEYCLSKTERPSYAYDLVLASACVMSTCVVWCAVVWCGVVWCVGYENSIHRRLDNFIIGLTDVDSSTSPPQRNNYPMCATWSGSVKMGSKVELKCNANLPKYRYLIAQASASAPNGKFTICELEAYESLNENSSKWNRQSNMALAGFQFKQLNVRSVLDCMHKCKQLGGCDSINFHPASKLCQLNSHINGYNITTLTSDTNWLFYTTNFSDKY</sequence>
<reference evidence="5" key="1">
    <citation type="submission" date="2012-12" db="EMBL/GenBank/DDBJ databases">
        <authorList>
            <person name="Hellsten U."/>
            <person name="Grimwood J."/>
            <person name="Chapman J.A."/>
            <person name="Shapiro H."/>
            <person name="Aerts A."/>
            <person name="Otillar R.P."/>
            <person name="Terry A.Y."/>
            <person name="Boore J.L."/>
            <person name="Simakov O."/>
            <person name="Marletaz F."/>
            <person name="Cho S.-J."/>
            <person name="Edsinger-Gonzales E."/>
            <person name="Havlak P."/>
            <person name="Kuo D.-H."/>
            <person name="Larsson T."/>
            <person name="Lv J."/>
            <person name="Arendt D."/>
            <person name="Savage R."/>
            <person name="Osoegawa K."/>
            <person name="de Jong P."/>
            <person name="Lindberg D.R."/>
            <person name="Seaver E.C."/>
            <person name="Weisblat D.A."/>
            <person name="Putnam N.H."/>
            <person name="Grigoriev I.V."/>
            <person name="Rokhsar D.S."/>
        </authorList>
    </citation>
    <scope>NUCLEOTIDE SEQUENCE</scope>
</reference>
<dbReference type="PROSITE" id="PS50948">
    <property type="entry name" value="PAN"/>
    <property type="match status" value="1"/>
</dbReference>
<dbReference type="HOGENOM" id="CLU_1278872_0_0_1"/>
<protein>
    <recommendedName>
        <fullName evidence="2">Apple domain-containing protein</fullName>
    </recommendedName>
</protein>
<gene>
    <name evidence="4" type="primary">20205368</name>
    <name evidence="3" type="ORF">HELRODRAFT_175358</name>
</gene>
<reference evidence="3 5" key="2">
    <citation type="journal article" date="2013" name="Nature">
        <title>Insights into bilaterian evolution from three spiralian genomes.</title>
        <authorList>
            <person name="Simakov O."/>
            <person name="Marletaz F."/>
            <person name="Cho S.J."/>
            <person name="Edsinger-Gonzales E."/>
            <person name="Havlak P."/>
            <person name="Hellsten U."/>
            <person name="Kuo D.H."/>
            <person name="Larsson T."/>
            <person name="Lv J."/>
            <person name="Arendt D."/>
            <person name="Savage R."/>
            <person name="Osoegawa K."/>
            <person name="de Jong P."/>
            <person name="Grimwood J."/>
            <person name="Chapman J.A."/>
            <person name="Shapiro H."/>
            <person name="Aerts A."/>
            <person name="Otillar R.P."/>
            <person name="Terry A.Y."/>
            <person name="Boore J.L."/>
            <person name="Grigoriev I.V."/>
            <person name="Lindberg D.R."/>
            <person name="Seaver E.C."/>
            <person name="Weisblat D.A."/>
            <person name="Putnam N.H."/>
            <person name="Rokhsar D.S."/>
        </authorList>
    </citation>
    <scope>NUCLEOTIDE SEQUENCE</scope>
</reference>
<dbReference type="KEGG" id="hro:HELRODRAFT_175358"/>
<dbReference type="InParanoid" id="T1F969"/>
<evidence type="ECO:0000313" key="5">
    <source>
        <dbReference type="Proteomes" id="UP000015101"/>
    </source>
</evidence>
<dbReference type="SUPFAM" id="SSF57414">
    <property type="entry name" value="Hairpin loop containing domain-like"/>
    <property type="match status" value="1"/>
</dbReference>
<dbReference type="InterPro" id="IPR051941">
    <property type="entry name" value="BG_Antigen-Binding_Lectin"/>
</dbReference>
<keyword evidence="1" id="KW-1133">Transmembrane helix</keyword>
<dbReference type="Gene3D" id="3.50.4.10">
    <property type="entry name" value="Hepatocyte Growth Factor"/>
    <property type="match status" value="1"/>
</dbReference>
<evidence type="ECO:0000313" key="4">
    <source>
        <dbReference type="EnsemblMetazoa" id="HelroP175358"/>
    </source>
</evidence>